<dbReference type="PROSITE" id="PS00463">
    <property type="entry name" value="ZN2_CY6_FUNGAL_1"/>
    <property type="match status" value="1"/>
</dbReference>
<evidence type="ECO:0000259" key="9">
    <source>
        <dbReference type="PROSITE" id="PS50048"/>
    </source>
</evidence>
<dbReference type="PANTHER" id="PTHR31313:SF81">
    <property type="entry name" value="TY1 ENHANCER ACTIVATOR"/>
    <property type="match status" value="1"/>
</dbReference>
<dbReference type="SUPFAM" id="SSF57701">
    <property type="entry name" value="Zn2/Cys6 DNA-binding domain"/>
    <property type="match status" value="1"/>
</dbReference>
<protein>
    <recommendedName>
        <fullName evidence="9">Zn(2)-C6 fungal-type domain-containing protein</fullName>
    </recommendedName>
</protein>
<comment type="subcellular location">
    <subcellularLocation>
        <location evidence="1">Nucleus</location>
    </subcellularLocation>
</comment>
<evidence type="ECO:0000256" key="4">
    <source>
        <dbReference type="ARBA" id="ARBA00023015"/>
    </source>
</evidence>
<accession>A0ABR4IEM7</accession>
<dbReference type="PROSITE" id="PS50048">
    <property type="entry name" value="ZN2_CY6_FUNGAL_2"/>
    <property type="match status" value="1"/>
</dbReference>
<gene>
    <name evidence="10" type="ORF">BJY01DRAFT_150357</name>
</gene>
<dbReference type="Pfam" id="PF00172">
    <property type="entry name" value="Zn_clus"/>
    <property type="match status" value="1"/>
</dbReference>
<dbReference type="InterPro" id="IPR007219">
    <property type="entry name" value="XnlR_reg_dom"/>
</dbReference>
<evidence type="ECO:0000256" key="6">
    <source>
        <dbReference type="ARBA" id="ARBA00023163"/>
    </source>
</evidence>
<evidence type="ECO:0000313" key="10">
    <source>
        <dbReference type="EMBL" id="KAL2826181.1"/>
    </source>
</evidence>
<dbReference type="Proteomes" id="UP001610446">
    <property type="component" value="Unassembled WGS sequence"/>
</dbReference>
<dbReference type="InterPro" id="IPR051615">
    <property type="entry name" value="Transcr_Regulatory_Elem"/>
</dbReference>
<proteinExistence type="predicted"/>
<dbReference type="Gene3D" id="4.10.240.10">
    <property type="entry name" value="Zn(2)-C6 fungal-type DNA-binding domain"/>
    <property type="match status" value="1"/>
</dbReference>
<reference evidence="10 11" key="1">
    <citation type="submission" date="2024-07" db="EMBL/GenBank/DDBJ databases">
        <title>Section-level genome sequencing and comparative genomics of Aspergillus sections Usti and Cavernicolus.</title>
        <authorList>
            <consortium name="Lawrence Berkeley National Laboratory"/>
            <person name="Nybo J.L."/>
            <person name="Vesth T.C."/>
            <person name="Theobald S."/>
            <person name="Frisvad J.C."/>
            <person name="Larsen T.O."/>
            <person name="Kjaerboelling I."/>
            <person name="Rothschild-Mancinelli K."/>
            <person name="Lyhne E.K."/>
            <person name="Kogle M.E."/>
            <person name="Barry K."/>
            <person name="Clum A."/>
            <person name="Na H."/>
            <person name="Ledsgaard L."/>
            <person name="Lin J."/>
            <person name="Lipzen A."/>
            <person name="Kuo A."/>
            <person name="Riley R."/>
            <person name="Mondo S."/>
            <person name="Labutti K."/>
            <person name="Haridas S."/>
            <person name="Pangalinan J."/>
            <person name="Salamov A.A."/>
            <person name="Simmons B.A."/>
            <person name="Magnuson J.K."/>
            <person name="Chen J."/>
            <person name="Drula E."/>
            <person name="Henrissat B."/>
            <person name="Wiebenga A."/>
            <person name="Lubbers R.J."/>
            <person name="Gomes A.C."/>
            <person name="Makela M.R."/>
            <person name="Stajich J."/>
            <person name="Grigoriev I.V."/>
            <person name="Mortensen U.H."/>
            <person name="De Vries R.P."/>
            <person name="Baker S.E."/>
            <person name="Andersen M.R."/>
        </authorList>
    </citation>
    <scope>NUCLEOTIDE SEQUENCE [LARGE SCALE GENOMIC DNA]</scope>
    <source>
        <strain evidence="10 11">CBS 123904</strain>
    </source>
</reference>
<comment type="caution">
    <text evidence="10">The sequence shown here is derived from an EMBL/GenBank/DDBJ whole genome shotgun (WGS) entry which is preliminary data.</text>
</comment>
<feature type="domain" description="Zn(2)-C6 fungal-type" evidence="9">
    <location>
        <begin position="13"/>
        <end position="42"/>
    </location>
</feature>
<dbReference type="CDD" id="cd12148">
    <property type="entry name" value="fungal_TF_MHR"/>
    <property type="match status" value="1"/>
</dbReference>
<evidence type="ECO:0000256" key="1">
    <source>
        <dbReference type="ARBA" id="ARBA00004123"/>
    </source>
</evidence>
<keyword evidence="6" id="KW-0804">Transcription</keyword>
<evidence type="ECO:0000256" key="3">
    <source>
        <dbReference type="ARBA" id="ARBA00022833"/>
    </source>
</evidence>
<dbReference type="CDD" id="cd00067">
    <property type="entry name" value="GAL4"/>
    <property type="match status" value="1"/>
</dbReference>
<evidence type="ECO:0000313" key="11">
    <source>
        <dbReference type="Proteomes" id="UP001610446"/>
    </source>
</evidence>
<keyword evidence="2" id="KW-0479">Metal-binding</keyword>
<dbReference type="InterPro" id="IPR036864">
    <property type="entry name" value="Zn2-C6_fun-type_DNA-bd_sf"/>
</dbReference>
<sequence length="637" mass="70899">MRSGRQASRQTIACINCRQRKRRCDGQNPCSVCCSRGWECAYSSSPDGRNSRHKQARTPRDKSSTSESAPAERSSPNRESIVISENPQFIDFSLKLNNGGELEYFGPTSSVPQNALIAAENPMITSIGELPGQALPGQRIPVIFPDIDTLKQHIDLFLEWQSSGILILAGAQIDEIILDYNPMILPPKKQVLLAAMLSLTYKFVVDECLFSHRYFLFAKQLLTSMVFSNTTVELVLAACILACQAYGCGNTNAAWIFNGISTTAGNILGLHVGADYEKWYSAGHISQAAMEIRVQAYWASVVIDRVLATCMGRHCLIHPTDFNTPPIRLKLPNSISTTPEYGTLNYERNIVATFQHSVEFWKLSDKALSEIYDFRHGLSKLNPGAASSSLVLGRVREAVTKYRREVHGWHDQLPQEIKLSRSHPVPHLLLLDMAYHNCMILIHRPFILACPCAHPSAVTEPSFSATASSKCKTHAVELMELSRIYQTHYSLRYSAFVLIHYLLNASTVLAVNCRIYEPYATDEYATLSQALQTCMAALQEISHTWAQASKALQIIHHLMNNCDLRCRRCKNAAQQDKPNLPHIPSPVAADETVASGSSSPLTAWFNTDFNLVLPPFCDDFLLYGMPLDESAGLQTQT</sequence>
<keyword evidence="3" id="KW-0862">Zinc</keyword>
<dbReference type="InterPro" id="IPR001138">
    <property type="entry name" value="Zn2Cys6_DnaBD"/>
</dbReference>
<keyword evidence="11" id="KW-1185">Reference proteome</keyword>
<feature type="region of interest" description="Disordered" evidence="8">
    <location>
        <begin position="42"/>
        <end position="80"/>
    </location>
</feature>
<evidence type="ECO:0000256" key="8">
    <source>
        <dbReference type="SAM" id="MobiDB-lite"/>
    </source>
</evidence>
<evidence type="ECO:0000256" key="2">
    <source>
        <dbReference type="ARBA" id="ARBA00022723"/>
    </source>
</evidence>
<keyword evidence="5" id="KW-0238">DNA-binding</keyword>
<keyword evidence="4" id="KW-0805">Transcription regulation</keyword>
<dbReference type="Pfam" id="PF04082">
    <property type="entry name" value="Fungal_trans"/>
    <property type="match status" value="1"/>
</dbReference>
<dbReference type="EMBL" id="JBFXLU010000453">
    <property type="protein sequence ID" value="KAL2826181.1"/>
    <property type="molecule type" value="Genomic_DNA"/>
</dbReference>
<evidence type="ECO:0000256" key="5">
    <source>
        <dbReference type="ARBA" id="ARBA00023125"/>
    </source>
</evidence>
<keyword evidence="7" id="KW-0539">Nucleus</keyword>
<organism evidence="10 11">
    <name type="scientific">Aspergillus pseudoustus</name>
    <dbReference type="NCBI Taxonomy" id="1810923"/>
    <lineage>
        <taxon>Eukaryota</taxon>
        <taxon>Fungi</taxon>
        <taxon>Dikarya</taxon>
        <taxon>Ascomycota</taxon>
        <taxon>Pezizomycotina</taxon>
        <taxon>Eurotiomycetes</taxon>
        <taxon>Eurotiomycetidae</taxon>
        <taxon>Eurotiales</taxon>
        <taxon>Aspergillaceae</taxon>
        <taxon>Aspergillus</taxon>
        <taxon>Aspergillus subgen. Nidulantes</taxon>
    </lineage>
</organism>
<name>A0ABR4IEM7_9EURO</name>
<dbReference type="SMART" id="SM00066">
    <property type="entry name" value="GAL4"/>
    <property type="match status" value="1"/>
</dbReference>
<dbReference type="PANTHER" id="PTHR31313">
    <property type="entry name" value="TY1 ENHANCER ACTIVATOR"/>
    <property type="match status" value="1"/>
</dbReference>
<evidence type="ECO:0000256" key="7">
    <source>
        <dbReference type="ARBA" id="ARBA00023242"/>
    </source>
</evidence>